<evidence type="ECO:0000256" key="3">
    <source>
        <dbReference type="ARBA" id="ARBA00022676"/>
    </source>
</evidence>
<dbReference type="SUPFAM" id="SSF53448">
    <property type="entry name" value="Nucleotide-diphospho-sugar transferases"/>
    <property type="match status" value="1"/>
</dbReference>
<comment type="pathway">
    <text evidence="1">Cell wall biogenesis; cell wall polysaccharide biosynthesis.</text>
</comment>
<reference evidence="6 7" key="1">
    <citation type="submission" date="2023-03" db="EMBL/GenBank/DDBJ databases">
        <title>YIM 133296 draft genome.</title>
        <authorList>
            <person name="Xiong L."/>
        </authorList>
    </citation>
    <scope>NUCLEOTIDE SEQUENCE [LARGE SCALE GENOMIC DNA]</scope>
    <source>
        <strain evidence="6 7">YIM 133296</strain>
    </source>
</reference>
<dbReference type="EMBL" id="JAROAV010000027">
    <property type="protein sequence ID" value="MDF8264269.1"/>
    <property type="molecule type" value="Genomic_DNA"/>
</dbReference>
<proteinExistence type="inferred from homology"/>
<dbReference type="Gene3D" id="3.90.550.10">
    <property type="entry name" value="Spore Coat Polysaccharide Biosynthesis Protein SpsA, Chain A"/>
    <property type="match status" value="1"/>
</dbReference>
<evidence type="ECO:0000313" key="6">
    <source>
        <dbReference type="EMBL" id="MDF8264269.1"/>
    </source>
</evidence>
<organism evidence="6 7">
    <name type="scientific">Luteipulveratus flavus</name>
    <dbReference type="NCBI Taxonomy" id="3031728"/>
    <lineage>
        <taxon>Bacteria</taxon>
        <taxon>Bacillati</taxon>
        <taxon>Actinomycetota</taxon>
        <taxon>Actinomycetes</taxon>
        <taxon>Micrococcales</taxon>
        <taxon>Dermacoccaceae</taxon>
        <taxon>Luteipulveratus</taxon>
    </lineage>
</organism>
<gene>
    <name evidence="6" type="ORF">P4R38_08450</name>
</gene>
<feature type="domain" description="Galactosyltransferase C-terminal" evidence="5">
    <location>
        <begin position="162"/>
        <end position="223"/>
    </location>
</feature>
<dbReference type="GO" id="GO:0016757">
    <property type="term" value="F:glycosyltransferase activity"/>
    <property type="evidence" value="ECO:0007669"/>
    <property type="project" value="UniProtKB-KW"/>
</dbReference>
<evidence type="ECO:0000256" key="1">
    <source>
        <dbReference type="ARBA" id="ARBA00004776"/>
    </source>
</evidence>
<name>A0ABT6C5S2_9MICO</name>
<dbReference type="Pfam" id="PF02709">
    <property type="entry name" value="Glyco_transf_7C"/>
    <property type="match status" value="1"/>
</dbReference>
<dbReference type="RefSeq" id="WP_275239010.1">
    <property type="nucleotide sequence ID" value="NZ_JARFJC010000031.1"/>
</dbReference>
<evidence type="ECO:0000256" key="2">
    <source>
        <dbReference type="ARBA" id="ARBA00006739"/>
    </source>
</evidence>
<evidence type="ECO:0000256" key="4">
    <source>
        <dbReference type="ARBA" id="ARBA00022679"/>
    </source>
</evidence>
<dbReference type="PANTHER" id="PTHR43179">
    <property type="entry name" value="RHAMNOSYLTRANSFERASE WBBL"/>
    <property type="match status" value="1"/>
</dbReference>
<dbReference type="InterPro" id="IPR027791">
    <property type="entry name" value="Galactosyl_T_C"/>
</dbReference>
<comment type="similarity">
    <text evidence="2">Belongs to the glycosyltransferase 2 family.</text>
</comment>
<comment type="caution">
    <text evidence="6">The sequence shown here is derived from an EMBL/GenBank/DDBJ whole genome shotgun (WGS) entry which is preliminary data.</text>
</comment>
<evidence type="ECO:0000313" key="7">
    <source>
        <dbReference type="Proteomes" id="UP001528912"/>
    </source>
</evidence>
<keyword evidence="4" id="KW-0808">Transferase</keyword>
<protein>
    <submittedName>
        <fullName evidence="6">Galactosyltransferase-related protein</fullName>
    </submittedName>
</protein>
<accession>A0ABT6C5S2</accession>
<sequence length="281" mass="30560">MSRAALVTIAHGRHDHLTQLMRGSRRSTRPPDVLVVVAMGDPQVRDVVRREAGALRTHVVDLPADLPDLPLAAARNAGVAAARELGATILVLLDVDCIPGPSLLQRYTDVVAQAGGPVVLAGEVDYLPPRGDGEYDHARLAQLGRPHPSRPALRSDELRTEPDLRMFWSLSFALSAQTWDSVGGFDERYEGYGGEDTDFGQRLGRASVPLVRLGGARAYHQHHPVSKPPVEHAAAIVRNANLFHQIWGWFPMTGWLDDLAGLGLVRQVGDGHAARWECVDG</sequence>
<keyword evidence="7" id="KW-1185">Reference proteome</keyword>
<dbReference type="PANTHER" id="PTHR43179:SF12">
    <property type="entry name" value="GALACTOFURANOSYLTRANSFERASE GLFT2"/>
    <property type="match status" value="1"/>
</dbReference>
<evidence type="ECO:0000259" key="5">
    <source>
        <dbReference type="Pfam" id="PF02709"/>
    </source>
</evidence>
<dbReference type="InterPro" id="IPR029044">
    <property type="entry name" value="Nucleotide-diphossugar_trans"/>
</dbReference>
<keyword evidence="3 6" id="KW-0328">Glycosyltransferase</keyword>
<dbReference type="Proteomes" id="UP001528912">
    <property type="component" value="Unassembled WGS sequence"/>
</dbReference>